<accession>A0A2T7PJF0</accession>
<protein>
    <submittedName>
        <fullName evidence="2">Uncharacterized protein</fullName>
    </submittedName>
</protein>
<sequence length="573" mass="59552">MPNPPSCNWVPAKVPAYLMPNPPAAHWCQPRGPCLPHAESPPATGASQVVLRAYLMHESPSLPLGCQPRGPALPSAESPSLPLVPAKGPAYLHPNPPPATGCQPRVLRYSCRIPSLPRWVPSHSAKPRGPASSCRHPPACHWCHQAVLAYLMRTSLHCGCQPRVPAFTHAVIPASTEVPAKGGPSLTSCRIPQPATGASQGSLPTHAELPQPEAQSQCPAKGSCLPHAESPSLPTGLPAKVRTYSLPNPPALPLRCQPKGSGLPHGRNPQPATAVPSPTACPTSWPNPPACTGCQPRVLTVPHPNPPGLPLGASQRSPYLIAESPACTSGDAQPRAPATSFESPRACHWVPAKGVLPTSCRIPQPPLGASQRSCPTSCRNPPACPWPGASQRVLACLPQLPNPPSLPLTGAAKVILAYLMPNPQTCTAAPRPSVHAYSAEYPSLPTGGAAKGPDLTSCRIPSLPLRSSQGSCPTSCPYSPSLPLSAAARGPAYLMPMPQPAPRVQPRGPAYLIANPPDLPTGASQRVLALLMHRTPQPATGVPAKAVPAPPHCRIPKALPLSSTKGSMPTVIA</sequence>
<reference evidence="2 3" key="1">
    <citation type="submission" date="2018-04" db="EMBL/GenBank/DDBJ databases">
        <title>The genome of golden apple snail Pomacea canaliculata provides insight into stress tolerance and invasive adaptation.</title>
        <authorList>
            <person name="Liu C."/>
            <person name="Liu B."/>
            <person name="Ren Y."/>
            <person name="Zhang Y."/>
            <person name="Wang H."/>
            <person name="Li S."/>
            <person name="Jiang F."/>
            <person name="Yin L."/>
            <person name="Zhang G."/>
            <person name="Qian W."/>
            <person name="Fan W."/>
        </authorList>
    </citation>
    <scope>NUCLEOTIDE SEQUENCE [LARGE SCALE GENOMIC DNA]</scope>
    <source>
        <strain evidence="2">SZHN2017</strain>
        <tissue evidence="2">Muscle</tissue>
    </source>
</reference>
<dbReference type="EMBL" id="PZQS01000003">
    <property type="protein sequence ID" value="PVD33538.1"/>
    <property type="molecule type" value="Genomic_DNA"/>
</dbReference>
<evidence type="ECO:0000313" key="2">
    <source>
        <dbReference type="EMBL" id="PVD33538.1"/>
    </source>
</evidence>
<keyword evidence="3" id="KW-1185">Reference proteome</keyword>
<evidence type="ECO:0000256" key="1">
    <source>
        <dbReference type="SAM" id="MobiDB-lite"/>
    </source>
</evidence>
<dbReference type="Proteomes" id="UP000245119">
    <property type="component" value="Linkage Group LG3"/>
</dbReference>
<gene>
    <name evidence="2" type="ORF">C0Q70_04795</name>
</gene>
<evidence type="ECO:0000313" key="3">
    <source>
        <dbReference type="Proteomes" id="UP000245119"/>
    </source>
</evidence>
<dbReference type="AlphaFoldDB" id="A0A2T7PJF0"/>
<comment type="caution">
    <text evidence="2">The sequence shown here is derived from an EMBL/GenBank/DDBJ whole genome shotgun (WGS) entry which is preliminary data.</text>
</comment>
<feature type="region of interest" description="Disordered" evidence="1">
    <location>
        <begin position="179"/>
        <end position="282"/>
    </location>
</feature>
<proteinExistence type="predicted"/>
<name>A0A2T7PJF0_POMCA</name>
<organism evidence="2 3">
    <name type="scientific">Pomacea canaliculata</name>
    <name type="common">Golden apple snail</name>
    <dbReference type="NCBI Taxonomy" id="400727"/>
    <lineage>
        <taxon>Eukaryota</taxon>
        <taxon>Metazoa</taxon>
        <taxon>Spiralia</taxon>
        <taxon>Lophotrochozoa</taxon>
        <taxon>Mollusca</taxon>
        <taxon>Gastropoda</taxon>
        <taxon>Caenogastropoda</taxon>
        <taxon>Architaenioglossa</taxon>
        <taxon>Ampullarioidea</taxon>
        <taxon>Ampullariidae</taxon>
        <taxon>Pomacea</taxon>
    </lineage>
</organism>
<feature type="compositionally biased region" description="Polar residues" evidence="1">
    <location>
        <begin position="185"/>
        <end position="203"/>
    </location>
</feature>